<dbReference type="InterPro" id="IPR050319">
    <property type="entry name" value="ABC_transp_ATP-bind"/>
</dbReference>
<name>A0AA43ZGT1_9HYPH</name>
<dbReference type="SUPFAM" id="SSF52540">
    <property type="entry name" value="P-loop containing nucleoside triphosphate hydrolases"/>
    <property type="match status" value="1"/>
</dbReference>
<proteinExistence type="inferred from homology"/>
<dbReference type="GO" id="GO:0005886">
    <property type="term" value="C:plasma membrane"/>
    <property type="evidence" value="ECO:0007669"/>
    <property type="project" value="UniProtKB-SubCell"/>
</dbReference>
<protein>
    <submittedName>
        <fullName evidence="8">ATP-binding cassette domain-containing protein</fullName>
    </submittedName>
</protein>
<evidence type="ECO:0000313" key="8">
    <source>
        <dbReference type="EMBL" id="NHT76658.1"/>
    </source>
</evidence>
<accession>A0AA43ZGT1</accession>
<comment type="similarity">
    <text evidence="2">Belongs to the ABC transporter superfamily.</text>
</comment>
<dbReference type="InterPro" id="IPR003593">
    <property type="entry name" value="AAA+_ATPase"/>
</dbReference>
<dbReference type="InterPro" id="IPR017871">
    <property type="entry name" value="ABC_transporter-like_CS"/>
</dbReference>
<dbReference type="PANTHER" id="PTHR43776">
    <property type="entry name" value="TRANSPORT ATP-BINDING PROTEIN"/>
    <property type="match status" value="1"/>
</dbReference>
<keyword evidence="9" id="KW-1185">Reference proteome</keyword>
<reference evidence="8" key="1">
    <citation type="submission" date="2020-03" db="EMBL/GenBank/DDBJ databases">
        <title>Ferranicluibacter endophyticum gen. nov., sp. nov., a new genus isolated from Rubus ulmifolius Schott. stem.</title>
        <authorList>
            <person name="Roca-Couso R."/>
            <person name="Flores-Felix J.D."/>
            <person name="Igual J.M."/>
            <person name="Rivas R."/>
        </authorList>
    </citation>
    <scope>NUCLEOTIDE SEQUENCE</scope>
    <source>
        <strain evidence="8">CRRU44</strain>
    </source>
</reference>
<dbReference type="GO" id="GO:0005524">
    <property type="term" value="F:ATP binding"/>
    <property type="evidence" value="ECO:0007669"/>
    <property type="project" value="UniProtKB-KW"/>
</dbReference>
<dbReference type="InterPro" id="IPR003439">
    <property type="entry name" value="ABC_transporter-like_ATP-bd"/>
</dbReference>
<evidence type="ECO:0000256" key="1">
    <source>
        <dbReference type="ARBA" id="ARBA00004417"/>
    </source>
</evidence>
<dbReference type="NCBIfam" id="TIGR01727">
    <property type="entry name" value="oligo_HPY"/>
    <property type="match status" value="1"/>
</dbReference>
<feature type="region of interest" description="Disordered" evidence="6">
    <location>
        <begin position="1"/>
        <end position="29"/>
    </location>
</feature>
<dbReference type="PANTHER" id="PTHR43776:SF7">
    <property type="entry name" value="D,D-DIPEPTIDE TRANSPORT ATP-BINDING PROTEIN DDPF-RELATED"/>
    <property type="match status" value="1"/>
</dbReference>
<keyword evidence="5 8" id="KW-0067">ATP-binding</keyword>
<evidence type="ECO:0000256" key="6">
    <source>
        <dbReference type="SAM" id="MobiDB-lite"/>
    </source>
</evidence>
<keyword evidence="3" id="KW-0813">Transport</keyword>
<dbReference type="Proteomes" id="UP001155840">
    <property type="component" value="Unassembled WGS sequence"/>
</dbReference>
<sequence length="355" mass="38632">MTPSIPSNVASRTTGLSAPDTSIHGTGETCLSPRVPLMSARSLVKTFTVGRTFRPGSGRTLHAVDGISLDVFPAETLGLVGESGSGKSTLGRCLTRLYDIDGGTLSFEGSDITKADTRALKPVRRKVQMIFQDPSASLNPRRRVRDVLAEVLKVHRIREGAGIEERLGELMDLVGLRQEYLDRYPHEFSGGQRQRIGIARALAVEPTLIVADEPVSALDVSVQAQIVNLFSELREKLDLTYVFIAHDLAVVRQVSTRVAVMYLGSIVETGETDALYARPSHPYTQALLSAIPQPHNRSRRGRILLTGEIPSPLDPPAGCKFSTRCPHAQAVCREVRPPLTAISNERSVACHFPLA</sequence>
<dbReference type="GO" id="GO:0055085">
    <property type="term" value="P:transmembrane transport"/>
    <property type="evidence" value="ECO:0007669"/>
    <property type="project" value="UniProtKB-ARBA"/>
</dbReference>
<dbReference type="SMART" id="SM00382">
    <property type="entry name" value="AAA"/>
    <property type="match status" value="1"/>
</dbReference>
<evidence type="ECO:0000313" key="9">
    <source>
        <dbReference type="Proteomes" id="UP001155840"/>
    </source>
</evidence>
<dbReference type="Pfam" id="PF00005">
    <property type="entry name" value="ABC_tran"/>
    <property type="match status" value="1"/>
</dbReference>
<dbReference type="AlphaFoldDB" id="A0AA43ZGT1"/>
<dbReference type="InterPro" id="IPR013563">
    <property type="entry name" value="Oligopep_ABC_C"/>
</dbReference>
<evidence type="ECO:0000256" key="4">
    <source>
        <dbReference type="ARBA" id="ARBA00022741"/>
    </source>
</evidence>
<comment type="caution">
    <text evidence="8">The sequence shown here is derived from an EMBL/GenBank/DDBJ whole genome shotgun (WGS) entry which is preliminary data.</text>
</comment>
<feature type="compositionally biased region" description="Polar residues" evidence="6">
    <location>
        <begin position="1"/>
        <end position="24"/>
    </location>
</feature>
<dbReference type="InterPro" id="IPR027417">
    <property type="entry name" value="P-loop_NTPase"/>
</dbReference>
<evidence type="ECO:0000259" key="7">
    <source>
        <dbReference type="PROSITE" id="PS50893"/>
    </source>
</evidence>
<dbReference type="GO" id="GO:0016887">
    <property type="term" value="F:ATP hydrolysis activity"/>
    <property type="evidence" value="ECO:0007669"/>
    <property type="project" value="InterPro"/>
</dbReference>
<dbReference type="Pfam" id="PF08352">
    <property type="entry name" value="oligo_HPY"/>
    <property type="match status" value="1"/>
</dbReference>
<dbReference type="Gene3D" id="3.40.50.300">
    <property type="entry name" value="P-loop containing nucleotide triphosphate hydrolases"/>
    <property type="match status" value="1"/>
</dbReference>
<evidence type="ECO:0000256" key="5">
    <source>
        <dbReference type="ARBA" id="ARBA00022840"/>
    </source>
</evidence>
<evidence type="ECO:0000256" key="3">
    <source>
        <dbReference type="ARBA" id="ARBA00022448"/>
    </source>
</evidence>
<organism evidence="8 9">
    <name type="scientific">Ferranicluibacter rubi</name>
    <dbReference type="NCBI Taxonomy" id="2715133"/>
    <lineage>
        <taxon>Bacteria</taxon>
        <taxon>Pseudomonadati</taxon>
        <taxon>Pseudomonadota</taxon>
        <taxon>Alphaproteobacteria</taxon>
        <taxon>Hyphomicrobiales</taxon>
        <taxon>Rhizobiaceae</taxon>
        <taxon>Ferranicluibacter</taxon>
    </lineage>
</organism>
<dbReference type="EMBL" id="JAANCM010000006">
    <property type="protein sequence ID" value="NHT76658.1"/>
    <property type="molecule type" value="Genomic_DNA"/>
</dbReference>
<dbReference type="FunFam" id="3.40.50.300:FF:000016">
    <property type="entry name" value="Oligopeptide ABC transporter ATP-binding component"/>
    <property type="match status" value="1"/>
</dbReference>
<comment type="subcellular location">
    <subcellularLocation>
        <location evidence="1">Cell inner membrane</location>
        <topology evidence="1">Peripheral membrane protein</topology>
    </subcellularLocation>
</comment>
<keyword evidence="4" id="KW-0547">Nucleotide-binding</keyword>
<dbReference type="GO" id="GO:0015833">
    <property type="term" value="P:peptide transport"/>
    <property type="evidence" value="ECO:0007669"/>
    <property type="project" value="InterPro"/>
</dbReference>
<gene>
    <name evidence="8" type="ORF">G8E10_13000</name>
</gene>
<evidence type="ECO:0000256" key="2">
    <source>
        <dbReference type="ARBA" id="ARBA00005417"/>
    </source>
</evidence>
<dbReference type="PROSITE" id="PS50893">
    <property type="entry name" value="ABC_TRANSPORTER_2"/>
    <property type="match status" value="1"/>
</dbReference>
<dbReference type="CDD" id="cd03257">
    <property type="entry name" value="ABC_NikE_OppD_transporters"/>
    <property type="match status" value="1"/>
</dbReference>
<feature type="domain" description="ABC transporter" evidence="7">
    <location>
        <begin position="44"/>
        <end position="288"/>
    </location>
</feature>
<dbReference type="PROSITE" id="PS00211">
    <property type="entry name" value="ABC_TRANSPORTER_1"/>
    <property type="match status" value="1"/>
</dbReference>